<dbReference type="RefSeq" id="XP_056788905.1">
    <property type="nucleotide sequence ID" value="XM_056935981.1"/>
</dbReference>
<dbReference type="Proteomes" id="UP001148312">
    <property type="component" value="Unassembled WGS sequence"/>
</dbReference>
<reference evidence="1" key="2">
    <citation type="journal article" date="2023" name="IMA Fungus">
        <title>Comparative genomic study of the Penicillium genus elucidates a diverse pangenome and 15 lateral gene transfer events.</title>
        <authorList>
            <person name="Petersen C."/>
            <person name="Sorensen T."/>
            <person name="Nielsen M.R."/>
            <person name="Sondergaard T.E."/>
            <person name="Sorensen J.L."/>
            <person name="Fitzpatrick D.A."/>
            <person name="Frisvad J.C."/>
            <person name="Nielsen K.L."/>
        </authorList>
    </citation>
    <scope>NUCLEOTIDE SEQUENCE</scope>
    <source>
        <strain evidence="1">IBT 30728</strain>
    </source>
</reference>
<dbReference type="EMBL" id="JAPWDQ010000008">
    <property type="protein sequence ID" value="KAJ5482933.1"/>
    <property type="molecule type" value="Genomic_DNA"/>
</dbReference>
<organism evidence="1 2">
    <name type="scientific">Penicillium diatomitis</name>
    <dbReference type="NCBI Taxonomy" id="2819901"/>
    <lineage>
        <taxon>Eukaryota</taxon>
        <taxon>Fungi</taxon>
        <taxon>Dikarya</taxon>
        <taxon>Ascomycota</taxon>
        <taxon>Pezizomycotina</taxon>
        <taxon>Eurotiomycetes</taxon>
        <taxon>Eurotiomycetidae</taxon>
        <taxon>Eurotiales</taxon>
        <taxon>Aspergillaceae</taxon>
        <taxon>Penicillium</taxon>
    </lineage>
</organism>
<keyword evidence="2" id="KW-1185">Reference proteome</keyword>
<gene>
    <name evidence="1" type="ORF">N7539_006379</name>
</gene>
<name>A0A9X0BST4_9EURO</name>
<accession>A0A9X0BST4</accession>
<sequence>MVHIQWCVEAQKRGGRGICNPCDSNVARKLDKARPQLPCTSQQLSQDLIWIVTVSEKWWRKIWMLDRDEGTMIRDEDSEWVM</sequence>
<reference evidence="1" key="1">
    <citation type="submission" date="2022-12" db="EMBL/GenBank/DDBJ databases">
        <authorList>
            <person name="Petersen C."/>
        </authorList>
    </citation>
    <scope>NUCLEOTIDE SEQUENCE</scope>
    <source>
        <strain evidence="1">IBT 30728</strain>
    </source>
</reference>
<comment type="caution">
    <text evidence="1">The sequence shown here is derived from an EMBL/GenBank/DDBJ whole genome shotgun (WGS) entry which is preliminary data.</text>
</comment>
<dbReference type="GeneID" id="81626230"/>
<evidence type="ECO:0000313" key="1">
    <source>
        <dbReference type="EMBL" id="KAJ5482933.1"/>
    </source>
</evidence>
<protein>
    <submittedName>
        <fullName evidence="1">Uncharacterized protein</fullName>
    </submittedName>
</protein>
<evidence type="ECO:0000313" key="2">
    <source>
        <dbReference type="Proteomes" id="UP001148312"/>
    </source>
</evidence>
<dbReference type="AlphaFoldDB" id="A0A9X0BST4"/>
<proteinExistence type="predicted"/>